<gene>
    <name evidence="2" type="ORF">GCM10022419_020370</name>
</gene>
<dbReference type="Proteomes" id="UP001500630">
    <property type="component" value="Unassembled WGS sequence"/>
</dbReference>
<feature type="compositionally biased region" description="Polar residues" evidence="1">
    <location>
        <begin position="441"/>
        <end position="452"/>
    </location>
</feature>
<keyword evidence="3" id="KW-1185">Reference proteome</keyword>
<comment type="caution">
    <text evidence="2">The sequence shown here is derived from an EMBL/GenBank/DDBJ whole genome shotgun (WGS) entry which is preliminary data.</text>
</comment>
<feature type="compositionally biased region" description="Gly residues" evidence="1">
    <location>
        <begin position="19"/>
        <end position="65"/>
    </location>
</feature>
<accession>A0ABP6VUZ4</accession>
<evidence type="ECO:0000313" key="2">
    <source>
        <dbReference type="EMBL" id="GAA3540215.1"/>
    </source>
</evidence>
<evidence type="ECO:0000256" key="1">
    <source>
        <dbReference type="SAM" id="MobiDB-lite"/>
    </source>
</evidence>
<feature type="region of interest" description="Disordered" evidence="1">
    <location>
        <begin position="1"/>
        <end position="78"/>
    </location>
</feature>
<reference evidence="3" key="1">
    <citation type="journal article" date="2019" name="Int. J. Syst. Evol. Microbiol.">
        <title>The Global Catalogue of Microorganisms (GCM) 10K type strain sequencing project: providing services to taxonomists for standard genome sequencing and annotation.</title>
        <authorList>
            <consortium name="The Broad Institute Genomics Platform"/>
            <consortium name="The Broad Institute Genome Sequencing Center for Infectious Disease"/>
            <person name="Wu L."/>
            <person name="Ma J."/>
        </authorList>
    </citation>
    <scope>NUCLEOTIDE SEQUENCE [LARGE SCALE GENOMIC DNA]</scope>
    <source>
        <strain evidence="3">JCM 17326</strain>
    </source>
</reference>
<organism evidence="2 3">
    <name type="scientific">Nonomuraea rosea</name>
    <dbReference type="NCBI Taxonomy" id="638574"/>
    <lineage>
        <taxon>Bacteria</taxon>
        <taxon>Bacillati</taxon>
        <taxon>Actinomycetota</taxon>
        <taxon>Actinomycetes</taxon>
        <taxon>Streptosporangiales</taxon>
        <taxon>Streptosporangiaceae</taxon>
        <taxon>Nonomuraea</taxon>
    </lineage>
</organism>
<feature type="compositionally biased region" description="Gly residues" evidence="1">
    <location>
        <begin position="417"/>
        <end position="429"/>
    </location>
</feature>
<protein>
    <submittedName>
        <fullName evidence="2">Uncharacterized protein</fullName>
    </submittedName>
</protein>
<sequence>MPATGESAPDETHPSPASGGSGSSGSGFGGSGSGGSGSGGSGSGGSGSGGSGSGGSGSGGSGSGGSAKRRRSGPADGRVAHVRARAGGPLWLGAGVAAPPGMTRLTRPDSTGLALPVWPDGVTPSLLEEYQVAPVNVERSGETRRVLAAVLKCCWNDLSVDPWPGAPAPVELVLDTYRALIGRTDDLMRNWAIGALRRLHDSAWIVLDDGVVVLGPRCALWPVESHAQLQELVRRLPEPENPELTVVGDADIVAAAQPAPDPGAASGGRVEGGATEFEDLLGAYDERRRAELVAAFMVVELAAEPVQEVRFAALRDPALRHTLGEMLSRRGRTLIHHRDRWTSGYDDTSAAAFTEADVQQPSAPSTPGPEGTAVAPSEPSVPSAPPPPSAPNGGTDAASRAGVGKTARTGDSAGVGAAPGPGDSTGLGGEAARSGDDASATPGSSDGSSVSETAGAGNGAGVSEAAGSGGDPSATTGAGDGIGVGETAGSGNGVGGEAGPGLRVGGGGAGARLGVSERAVLTLVLVHSVAIPRAEGLLPEDSWMSPHPTPVDELRRHTQLPIGELEAALRVLRHAGLLGQVKAGEEAGGYVPGPQFHRLTPAARRRLQEELILAAGPNTPLAAAVRSRRSAR</sequence>
<name>A0ABP6VUZ4_9ACTN</name>
<feature type="region of interest" description="Disordered" evidence="1">
    <location>
        <begin position="356"/>
        <end position="496"/>
    </location>
</feature>
<feature type="compositionally biased region" description="Gly residues" evidence="1">
    <location>
        <begin position="478"/>
        <end position="496"/>
    </location>
</feature>
<proteinExistence type="predicted"/>
<dbReference type="EMBL" id="BAABDQ010000003">
    <property type="protein sequence ID" value="GAA3540215.1"/>
    <property type="molecule type" value="Genomic_DNA"/>
</dbReference>
<evidence type="ECO:0000313" key="3">
    <source>
        <dbReference type="Proteomes" id="UP001500630"/>
    </source>
</evidence>